<dbReference type="RefSeq" id="WP_012933736.1">
    <property type="nucleotide sequence ID" value="NC_013739.1"/>
</dbReference>
<proteinExistence type="predicted"/>
<dbReference type="AlphaFoldDB" id="D3F6B8"/>
<evidence type="ECO:0000256" key="1">
    <source>
        <dbReference type="SAM" id="Phobius"/>
    </source>
</evidence>
<name>D3F6B8_CONWI</name>
<dbReference type="OrthoDB" id="1145132at2"/>
<keyword evidence="1" id="KW-1133">Transmembrane helix</keyword>
<feature type="transmembrane region" description="Helical" evidence="1">
    <location>
        <begin position="164"/>
        <end position="183"/>
    </location>
</feature>
<accession>D3F6B8</accession>
<feature type="transmembrane region" description="Helical" evidence="1">
    <location>
        <begin position="6"/>
        <end position="24"/>
    </location>
</feature>
<dbReference type="EMBL" id="CP001854">
    <property type="protein sequence ID" value="ADB50685.1"/>
    <property type="molecule type" value="Genomic_DNA"/>
</dbReference>
<dbReference type="STRING" id="469383.Cwoe_2260"/>
<feature type="transmembrane region" description="Helical" evidence="1">
    <location>
        <begin position="31"/>
        <end position="49"/>
    </location>
</feature>
<keyword evidence="1" id="KW-0472">Membrane</keyword>
<reference evidence="3" key="2">
    <citation type="submission" date="2010-01" db="EMBL/GenBank/DDBJ databases">
        <title>The complete genome of Conexibacter woesei DSM 14684.</title>
        <authorList>
            <consortium name="US DOE Joint Genome Institute (JGI-PGF)"/>
            <person name="Lucas S."/>
            <person name="Copeland A."/>
            <person name="Lapidus A."/>
            <person name="Glavina del Rio T."/>
            <person name="Dalin E."/>
            <person name="Tice H."/>
            <person name="Bruce D."/>
            <person name="Goodwin L."/>
            <person name="Pitluck S."/>
            <person name="Kyrpides N."/>
            <person name="Mavromatis K."/>
            <person name="Ivanova N."/>
            <person name="Mikhailova N."/>
            <person name="Chertkov O."/>
            <person name="Brettin T."/>
            <person name="Detter J.C."/>
            <person name="Han C."/>
            <person name="Larimer F."/>
            <person name="Land M."/>
            <person name="Hauser L."/>
            <person name="Markowitz V."/>
            <person name="Cheng J.-F."/>
            <person name="Hugenholtz P."/>
            <person name="Woyke T."/>
            <person name="Wu D."/>
            <person name="Pukall R."/>
            <person name="Steenblock K."/>
            <person name="Schneider S."/>
            <person name="Klenk H.-P."/>
            <person name="Eisen J.A."/>
        </authorList>
    </citation>
    <scope>NUCLEOTIDE SEQUENCE [LARGE SCALE GENOMIC DNA]</scope>
    <source>
        <strain evidence="3">DSM 14684 / CIP 108061 / JCM 11494 / NBRC 100937 / ID131577</strain>
    </source>
</reference>
<dbReference type="KEGG" id="cwo:Cwoe_2260"/>
<sequence precursor="true">MTAAVGWGALAASSLVVGALLGMLRAWPDRLVGLVLAFGAGALISAVSFDLAEEGARIGDPGFVGLGLAVGAVTYFVLDRVVGRRGRRGSTGQTPDEDAGPALALGAFLDGIPEQAVLGIGIAAGDGVSVGLLVAIFVSNLPEAIGSSTEMRAAGTRPATIRRLWLAVAAICAAATVAGYAIADNVSGNLNAAIDGFAAGALLVMLIDSMIPEAVRKGGDTSGLVTVLGFAVAAALSAVS</sequence>
<dbReference type="Proteomes" id="UP000008229">
    <property type="component" value="Chromosome"/>
</dbReference>
<reference evidence="2 3" key="1">
    <citation type="journal article" date="2010" name="Stand. Genomic Sci.">
        <title>Complete genome sequence of Conexibacter woesei type strain (ID131577).</title>
        <authorList>
            <person name="Pukall R."/>
            <person name="Lapidus A."/>
            <person name="Glavina Del Rio T."/>
            <person name="Copeland A."/>
            <person name="Tice H."/>
            <person name="Cheng J.-F."/>
            <person name="Lucas S."/>
            <person name="Chen F."/>
            <person name="Nolan M."/>
            <person name="Bruce D."/>
            <person name="Goodwin L."/>
            <person name="Pitluck S."/>
            <person name="Mavromatis K."/>
            <person name="Ivanova N."/>
            <person name="Ovchinnikova G."/>
            <person name="Pati A."/>
            <person name="Chen A."/>
            <person name="Palaniappan K."/>
            <person name="Land M."/>
            <person name="Hauser L."/>
            <person name="Chang Y.-J."/>
            <person name="Jeffries C.D."/>
            <person name="Chain P."/>
            <person name="Meincke L."/>
            <person name="Sims D."/>
            <person name="Brettin T."/>
            <person name="Detter J.C."/>
            <person name="Rohde M."/>
            <person name="Goeker M."/>
            <person name="Bristow J."/>
            <person name="Eisen J.A."/>
            <person name="Markowitz V."/>
            <person name="Kyrpides N.C."/>
            <person name="Klenk H.-P."/>
            <person name="Hugenholtz P."/>
        </authorList>
    </citation>
    <scope>NUCLEOTIDE SEQUENCE [LARGE SCALE GENOMIC DNA]</scope>
    <source>
        <strain evidence="3">DSM 14684 / CIP 108061 / JCM 11494 / NBRC 100937 / ID131577</strain>
    </source>
</reference>
<feature type="transmembrane region" description="Helical" evidence="1">
    <location>
        <begin position="61"/>
        <end position="78"/>
    </location>
</feature>
<feature type="transmembrane region" description="Helical" evidence="1">
    <location>
        <begin position="219"/>
        <end position="239"/>
    </location>
</feature>
<evidence type="ECO:0000313" key="3">
    <source>
        <dbReference type="Proteomes" id="UP000008229"/>
    </source>
</evidence>
<keyword evidence="1" id="KW-0812">Transmembrane</keyword>
<dbReference type="eggNOG" id="COG0428">
    <property type="taxonomic scope" value="Bacteria"/>
</dbReference>
<feature type="transmembrane region" description="Helical" evidence="1">
    <location>
        <begin position="189"/>
        <end position="207"/>
    </location>
</feature>
<organism evidence="2 3">
    <name type="scientific">Conexibacter woesei (strain DSM 14684 / CCUG 47730 / CIP 108061 / JCM 11494 / NBRC 100937 / ID131577)</name>
    <dbReference type="NCBI Taxonomy" id="469383"/>
    <lineage>
        <taxon>Bacteria</taxon>
        <taxon>Bacillati</taxon>
        <taxon>Actinomycetota</taxon>
        <taxon>Thermoleophilia</taxon>
        <taxon>Solirubrobacterales</taxon>
        <taxon>Conexibacteraceae</taxon>
        <taxon>Conexibacter</taxon>
    </lineage>
</organism>
<evidence type="ECO:0000313" key="2">
    <source>
        <dbReference type="EMBL" id="ADB50685.1"/>
    </source>
</evidence>
<gene>
    <name evidence="2" type="ordered locus">Cwoe_2260</name>
</gene>
<keyword evidence="3" id="KW-1185">Reference proteome</keyword>
<dbReference type="HOGENOM" id="CLU_015114_6_0_11"/>
<protein>
    <submittedName>
        <fullName evidence="2">Zinc/iron permease</fullName>
    </submittedName>
</protein>